<evidence type="ECO:0000313" key="2">
    <source>
        <dbReference type="Proteomes" id="UP000076532"/>
    </source>
</evidence>
<evidence type="ECO:0000313" key="1">
    <source>
        <dbReference type="EMBL" id="KZP32515.1"/>
    </source>
</evidence>
<keyword evidence="2" id="KW-1185">Reference proteome</keyword>
<proteinExistence type="predicted"/>
<protein>
    <submittedName>
        <fullName evidence="1">Uncharacterized protein</fullName>
    </submittedName>
</protein>
<name>A0A166VAG8_9AGAM</name>
<dbReference type="EMBL" id="KV417485">
    <property type="protein sequence ID" value="KZP32515.1"/>
    <property type="molecule type" value="Genomic_DNA"/>
</dbReference>
<organism evidence="1 2">
    <name type="scientific">Athelia psychrophila</name>
    <dbReference type="NCBI Taxonomy" id="1759441"/>
    <lineage>
        <taxon>Eukaryota</taxon>
        <taxon>Fungi</taxon>
        <taxon>Dikarya</taxon>
        <taxon>Basidiomycota</taxon>
        <taxon>Agaricomycotina</taxon>
        <taxon>Agaricomycetes</taxon>
        <taxon>Agaricomycetidae</taxon>
        <taxon>Atheliales</taxon>
        <taxon>Atheliaceae</taxon>
        <taxon>Athelia</taxon>
    </lineage>
</organism>
<reference evidence="1 2" key="1">
    <citation type="journal article" date="2016" name="Mol. Biol. Evol.">
        <title>Comparative Genomics of Early-Diverging Mushroom-Forming Fungi Provides Insights into the Origins of Lignocellulose Decay Capabilities.</title>
        <authorList>
            <person name="Nagy L.G."/>
            <person name="Riley R."/>
            <person name="Tritt A."/>
            <person name="Adam C."/>
            <person name="Daum C."/>
            <person name="Floudas D."/>
            <person name="Sun H."/>
            <person name="Yadav J.S."/>
            <person name="Pangilinan J."/>
            <person name="Larsson K.H."/>
            <person name="Matsuura K."/>
            <person name="Barry K."/>
            <person name="Labutti K."/>
            <person name="Kuo R."/>
            <person name="Ohm R.A."/>
            <person name="Bhattacharya S.S."/>
            <person name="Shirouzu T."/>
            <person name="Yoshinaga Y."/>
            <person name="Martin F.M."/>
            <person name="Grigoriev I.V."/>
            <person name="Hibbett D.S."/>
        </authorList>
    </citation>
    <scope>NUCLEOTIDE SEQUENCE [LARGE SCALE GENOMIC DNA]</scope>
    <source>
        <strain evidence="1 2">CBS 109695</strain>
    </source>
</reference>
<gene>
    <name evidence="1" type="ORF">FIBSPDRAFT_478024</name>
</gene>
<dbReference type="AlphaFoldDB" id="A0A166VAG8"/>
<dbReference type="Proteomes" id="UP000076532">
    <property type="component" value="Unassembled WGS sequence"/>
</dbReference>
<sequence>MLGPIGKNIAGTPNIAPWHLWFRRNMKDTWAADRAVSIGRSLLNLLDLCDNPLIFHALFLQGSTEAVVAVLKCLSGKRQHQTYSSMRLMPPDIR</sequence>
<accession>A0A166VAG8</accession>